<keyword evidence="2" id="KW-1185">Reference proteome</keyword>
<dbReference type="Proteomes" id="UP000547973">
    <property type="component" value="Unassembled WGS sequence"/>
</dbReference>
<comment type="caution">
    <text evidence="1">The sequence shown here is derived from an EMBL/GenBank/DDBJ whole genome shotgun (WGS) entry which is preliminary data.</text>
</comment>
<dbReference type="EMBL" id="JACBZO010000001">
    <property type="protein sequence ID" value="NYI42456.1"/>
    <property type="molecule type" value="Genomic_DNA"/>
</dbReference>
<name>A0A7Y9ZC81_9MICO</name>
<evidence type="ECO:0000313" key="1">
    <source>
        <dbReference type="EMBL" id="NYI42456.1"/>
    </source>
</evidence>
<reference evidence="1 2" key="1">
    <citation type="submission" date="2020-07" db="EMBL/GenBank/DDBJ databases">
        <title>Sequencing the genomes of 1000 actinobacteria strains.</title>
        <authorList>
            <person name="Klenk H.-P."/>
        </authorList>
    </citation>
    <scope>NUCLEOTIDE SEQUENCE [LARGE SCALE GENOMIC DNA]</scope>
    <source>
        <strain evidence="1 2">DSM 19970</strain>
    </source>
</reference>
<sequence length="67" mass="6961">MTRIAAGSLLAVLPIRTALTLTERAGAAQGAFDGIGYRQVWRPTHRRVDVDPDVSAGATVIATSVAA</sequence>
<gene>
    <name evidence="1" type="ORF">BKA03_002575</name>
</gene>
<organism evidence="1 2">
    <name type="scientific">Demequina lutea</name>
    <dbReference type="NCBI Taxonomy" id="431489"/>
    <lineage>
        <taxon>Bacteria</taxon>
        <taxon>Bacillati</taxon>
        <taxon>Actinomycetota</taxon>
        <taxon>Actinomycetes</taxon>
        <taxon>Micrococcales</taxon>
        <taxon>Demequinaceae</taxon>
        <taxon>Demequina</taxon>
    </lineage>
</organism>
<accession>A0A7Y9ZC81</accession>
<evidence type="ECO:0000313" key="2">
    <source>
        <dbReference type="Proteomes" id="UP000547973"/>
    </source>
</evidence>
<dbReference type="RefSeq" id="WP_062074278.1">
    <property type="nucleotide sequence ID" value="NZ_BBRC01000002.1"/>
</dbReference>
<dbReference type="AlphaFoldDB" id="A0A7Y9ZC81"/>
<protein>
    <submittedName>
        <fullName evidence="1">Uncharacterized protein</fullName>
    </submittedName>
</protein>
<proteinExistence type="predicted"/>